<comment type="caution">
    <text evidence="7">The sequence shown here is derived from an EMBL/GenBank/DDBJ whole genome shotgun (WGS) entry which is preliminary data.</text>
</comment>
<dbReference type="RefSeq" id="WP_345415416.1">
    <property type="nucleotide sequence ID" value="NZ_BAABGT010000029.1"/>
</dbReference>
<evidence type="ECO:0000256" key="2">
    <source>
        <dbReference type="ARBA" id="ARBA00022598"/>
    </source>
</evidence>
<dbReference type="InterPro" id="IPR000873">
    <property type="entry name" value="AMP-dep_synth/lig_dom"/>
</dbReference>
<proteinExistence type="inferred from homology"/>
<feature type="domain" description="AMP-binding enzyme C-terminal" evidence="6">
    <location>
        <begin position="428"/>
        <end position="500"/>
    </location>
</feature>
<name>A0ABP8RQD4_9PSEU</name>
<keyword evidence="8" id="KW-1185">Reference proteome</keyword>
<reference evidence="8" key="1">
    <citation type="journal article" date="2019" name="Int. J. Syst. Evol. Microbiol.">
        <title>The Global Catalogue of Microorganisms (GCM) 10K type strain sequencing project: providing services to taxonomists for standard genome sequencing and annotation.</title>
        <authorList>
            <consortium name="The Broad Institute Genomics Platform"/>
            <consortium name="The Broad Institute Genome Sequencing Center for Infectious Disease"/>
            <person name="Wu L."/>
            <person name="Ma J."/>
        </authorList>
    </citation>
    <scope>NUCLEOTIDE SEQUENCE [LARGE SCALE GENOMIC DNA]</scope>
    <source>
        <strain evidence="8">JCM 17906</strain>
    </source>
</reference>
<dbReference type="PANTHER" id="PTHR43107">
    <property type="entry name" value="LONG-CHAIN FATTY ACID TRANSPORT PROTEIN"/>
    <property type="match status" value="1"/>
</dbReference>
<comment type="similarity">
    <text evidence="1">Belongs to the ATP-dependent AMP-binding enzyme family.</text>
</comment>
<organism evidence="7 8">
    <name type="scientific">Pseudonocardia xishanensis</name>
    <dbReference type="NCBI Taxonomy" id="630995"/>
    <lineage>
        <taxon>Bacteria</taxon>
        <taxon>Bacillati</taxon>
        <taxon>Actinomycetota</taxon>
        <taxon>Actinomycetes</taxon>
        <taxon>Pseudonocardiales</taxon>
        <taxon>Pseudonocardiaceae</taxon>
        <taxon>Pseudonocardia</taxon>
    </lineage>
</organism>
<dbReference type="Gene3D" id="3.40.50.12780">
    <property type="entry name" value="N-terminal domain of ligase-like"/>
    <property type="match status" value="1"/>
</dbReference>
<keyword evidence="3" id="KW-0547">Nucleotide-binding</keyword>
<dbReference type="Proteomes" id="UP001501598">
    <property type="component" value="Unassembled WGS sequence"/>
</dbReference>
<accession>A0ABP8RQD4</accession>
<evidence type="ECO:0000313" key="7">
    <source>
        <dbReference type="EMBL" id="GAA4544043.1"/>
    </source>
</evidence>
<evidence type="ECO:0000256" key="4">
    <source>
        <dbReference type="ARBA" id="ARBA00022840"/>
    </source>
</evidence>
<feature type="domain" description="AMP-dependent synthetase/ligase" evidence="5">
    <location>
        <begin position="17"/>
        <end position="378"/>
    </location>
</feature>
<dbReference type="PROSITE" id="PS00455">
    <property type="entry name" value="AMP_BINDING"/>
    <property type="match status" value="1"/>
</dbReference>
<sequence>MQQWNGIQHLTVCELLAEKVEKHPDRTFATMGGWTATYAEIDARATEVAGQIHALGVRPGDRVATLSPNRYELLELLMGLAKLGVVQVPLNPYLRGEFLSHQLRDSAPSIILTDSPGWASVQPVLHEVPSLRTAVLFDAAADSSAEITTHRYHELSTGPVPDVALTAASTMAIVYTSGTTGQSKGCVLSHGYYTRCGQIDAELLQLTDDDVFFTTLPLFHGGSQLKGVMPSMTAGIPIVIEESFSASGFFKRLTETGATVASGVGSMGPMLLATPLSAYDRAHSLRVYNLSPLAEDLQREFNERFATDVWTESYGQTECVPSLSNAPGGPRDRGSNGHPIRDLEVALLDDHGQPVPDGEVGEICLRPRHRYAMFDGYWGRPEDTLEAFRGLWYHTGDFGVLRVSGSIKFADRKKDALRVRGENVSSIELEVTISRHPAVAEVAVHALKSEVGEDDIRACIVLAEGQEIEWAEFFEFLKANVPYFAVPRYVEILAELPKNSAFRVQKHQLRDKGMTAETIDFRALGLTIAREDRR</sequence>
<dbReference type="GO" id="GO:0016874">
    <property type="term" value="F:ligase activity"/>
    <property type="evidence" value="ECO:0007669"/>
    <property type="project" value="UniProtKB-KW"/>
</dbReference>
<dbReference type="PANTHER" id="PTHR43107:SF15">
    <property type="entry name" value="FATTY ACID TRANSPORT PROTEIN 3, ISOFORM A"/>
    <property type="match status" value="1"/>
</dbReference>
<dbReference type="InterPro" id="IPR025110">
    <property type="entry name" value="AMP-bd_C"/>
</dbReference>
<protein>
    <submittedName>
        <fullName evidence="7">ATP-dependent acyl-CoA ligase</fullName>
    </submittedName>
</protein>
<keyword evidence="4" id="KW-0067">ATP-binding</keyword>
<dbReference type="Gene3D" id="3.30.300.30">
    <property type="match status" value="1"/>
</dbReference>
<dbReference type="InterPro" id="IPR045851">
    <property type="entry name" value="AMP-bd_C_sf"/>
</dbReference>
<evidence type="ECO:0000259" key="6">
    <source>
        <dbReference type="Pfam" id="PF13193"/>
    </source>
</evidence>
<evidence type="ECO:0000259" key="5">
    <source>
        <dbReference type="Pfam" id="PF00501"/>
    </source>
</evidence>
<evidence type="ECO:0000256" key="3">
    <source>
        <dbReference type="ARBA" id="ARBA00022741"/>
    </source>
</evidence>
<dbReference type="InterPro" id="IPR042099">
    <property type="entry name" value="ANL_N_sf"/>
</dbReference>
<dbReference type="Pfam" id="PF00501">
    <property type="entry name" value="AMP-binding"/>
    <property type="match status" value="1"/>
</dbReference>
<dbReference type="EMBL" id="BAABGT010000029">
    <property type="protein sequence ID" value="GAA4544043.1"/>
    <property type="molecule type" value="Genomic_DNA"/>
</dbReference>
<evidence type="ECO:0000256" key="1">
    <source>
        <dbReference type="ARBA" id="ARBA00006432"/>
    </source>
</evidence>
<dbReference type="Pfam" id="PF13193">
    <property type="entry name" value="AMP-binding_C"/>
    <property type="match status" value="1"/>
</dbReference>
<dbReference type="InterPro" id="IPR020845">
    <property type="entry name" value="AMP-binding_CS"/>
</dbReference>
<keyword evidence="2 7" id="KW-0436">Ligase</keyword>
<dbReference type="SUPFAM" id="SSF56801">
    <property type="entry name" value="Acetyl-CoA synthetase-like"/>
    <property type="match status" value="1"/>
</dbReference>
<gene>
    <name evidence="7" type="ORF">GCM10023175_21550</name>
</gene>
<evidence type="ECO:0000313" key="8">
    <source>
        <dbReference type="Proteomes" id="UP001501598"/>
    </source>
</evidence>